<dbReference type="OrthoDB" id="3174166at2"/>
<comment type="caution">
    <text evidence="2">The sequence shown here is derived from an EMBL/GenBank/DDBJ whole genome shotgun (WGS) entry which is preliminary data.</text>
</comment>
<evidence type="ECO:0000313" key="2">
    <source>
        <dbReference type="EMBL" id="EDM99169.1"/>
    </source>
</evidence>
<keyword evidence="3" id="KW-1185">Reference proteome</keyword>
<dbReference type="STRING" id="411467.BACCAP_03095"/>
<dbReference type="Gene3D" id="2.20.28.160">
    <property type="match status" value="1"/>
</dbReference>
<sequence length="129" mass="15146">MNWLQRFMYGRYGVDQFSMFLIAVYLVLYLVGSLLRLGFLSWLSLLVAAYALFRLFSRNITRRRAENAKFMQLAGPAIRWVRLRRTIHRDKDHRYFKCPNCGQQLRVPKGKGKITVTCRSCGASFEEKS</sequence>
<name>A6NXZ9_9FIRM</name>
<gene>
    <name evidence="2" type="ORF">BACCAP_03095</name>
</gene>
<evidence type="ECO:0000313" key="3">
    <source>
        <dbReference type="Proteomes" id="UP000003639"/>
    </source>
</evidence>
<dbReference type="eggNOG" id="COG4416">
    <property type="taxonomic scope" value="Bacteria"/>
</dbReference>
<feature type="transmembrane region" description="Helical" evidence="1">
    <location>
        <begin position="37"/>
        <end position="56"/>
    </location>
</feature>
<keyword evidence="1" id="KW-0472">Membrane</keyword>
<dbReference type="AlphaFoldDB" id="A6NXZ9"/>
<evidence type="ECO:0008006" key="4">
    <source>
        <dbReference type="Google" id="ProtNLM"/>
    </source>
</evidence>
<protein>
    <recommendedName>
        <fullName evidence="4">Zn-finger containing protein</fullName>
    </recommendedName>
</protein>
<dbReference type="Proteomes" id="UP000003639">
    <property type="component" value="Unassembled WGS sequence"/>
</dbReference>
<proteinExistence type="predicted"/>
<evidence type="ECO:0000256" key="1">
    <source>
        <dbReference type="SAM" id="Phobius"/>
    </source>
</evidence>
<keyword evidence="1" id="KW-1133">Transmembrane helix</keyword>
<feature type="transmembrane region" description="Helical" evidence="1">
    <location>
        <begin position="12"/>
        <end position="31"/>
    </location>
</feature>
<accession>A6NXZ9</accession>
<dbReference type="EMBL" id="AAXG02000028">
    <property type="protein sequence ID" value="EDM99169.1"/>
    <property type="molecule type" value="Genomic_DNA"/>
</dbReference>
<reference evidence="2 3" key="2">
    <citation type="submission" date="2007-06" db="EMBL/GenBank/DDBJ databases">
        <title>Draft genome sequence of Pseudoflavonifractor capillosus ATCC 29799.</title>
        <authorList>
            <person name="Sudarsanam P."/>
            <person name="Ley R."/>
            <person name="Guruge J."/>
            <person name="Turnbaugh P.J."/>
            <person name="Mahowald M."/>
            <person name="Liep D."/>
            <person name="Gordon J."/>
        </authorList>
    </citation>
    <scope>NUCLEOTIDE SEQUENCE [LARGE SCALE GENOMIC DNA]</scope>
    <source>
        <strain evidence="2 3">ATCC 29799</strain>
    </source>
</reference>
<reference evidence="2 3" key="1">
    <citation type="submission" date="2007-04" db="EMBL/GenBank/DDBJ databases">
        <authorList>
            <person name="Fulton L."/>
            <person name="Clifton S."/>
            <person name="Fulton B."/>
            <person name="Xu J."/>
            <person name="Minx P."/>
            <person name="Pepin K.H."/>
            <person name="Johnson M."/>
            <person name="Thiruvilangam P."/>
            <person name="Bhonagiri V."/>
            <person name="Nash W.E."/>
            <person name="Mardis E.R."/>
            <person name="Wilson R.K."/>
        </authorList>
    </citation>
    <scope>NUCLEOTIDE SEQUENCE [LARGE SCALE GENOMIC DNA]</scope>
    <source>
        <strain evidence="2 3">ATCC 29799</strain>
    </source>
</reference>
<keyword evidence="1" id="KW-0812">Transmembrane</keyword>
<organism evidence="2 3">
    <name type="scientific">Pseudoflavonifractor capillosus ATCC 29799</name>
    <dbReference type="NCBI Taxonomy" id="411467"/>
    <lineage>
        <taxon>Bacteria</taxon>
        <taxon>Bacillati</taxon>
        <taxon>Bacillota</taxon>
        <taxon>Clostridia</taxon>
        <taxon>Eubacteriales</taxon>
        <taxon>Oscillospiraceae</taxon>
        <taxon>Pseudoflavonifractor</taxon>
    </lineage>
</organism>